<reference evidence="9" key="1">
    <citation type="journal article" date="2015" name="J. Gen. Virol.">
        <title>Phylogenomic evidence for recombination of adenoviruses in wild gorillas.</title>
        <authorList>
            <person name="Hoppe E."/>
            <person name="Pauly M."/>
            <person name="Robbins M."/>
            <person name="Gray M."/>
            <person name="Kujirakwinja D."/>
            <person name="Nishuli R."/>
            <person name="Boji Mungu-Akonkwa D.D."/>
            <person name="Leendertz F.H."/>
            <person name="Ehlers B."/>
        </authorList>
    </citation>
    <scope>NUCLEOTIDE SEQUENCE</scope>
    <source>
        <strain evidence="9">UG Bwindi Gorilla beringei beringei 6800</strain>
    </source>
</reference>
<evidence type="ECO:0000256" key="5">
    <source>
        <dbReference type="ARBA" id="ARBA00023189"/>
    </source>
</evidence>
<feature type="region of interest" description="Disordered" evidence="8">
    <location>
        <begin position="157"/>
        <end position="181"/>
    </location>
</feature>
<keyword evidence="6 7" id="KW-1119">Modulation of host cell apoptosis by virus</keyword>
<keyword evidence="4 7" id="KW-0945">Host-virus interaction</keyword>
<evidence type="ECO:0000256" key="3">
    <source>
        <dbReference type="ARBA" id="ARBA00022518"/>
    </source>
</evidence>
<evidence type="ECO:0000256" key="8">
    <source>
        <dbReference type="SAM" id="MobiDB-lite"/>
    </source>
</evidence>
<accession>A0A0K0PX35</accession>
<evidence type="ECO:0000256" key="7">
    <source>
        <dbReference type="RuleBase" id="RU364111"/>
    </source>
</evidence>
<comment type="subcellular location">
    <subcellularLocation>
        <location evidence="7">Host cell membrane</location>
    </subcellularLocation>
    <subcellularLocation>
        <location evidence="7">Host nucleus envelope</location>
    </subcellularLocation>
    <subcellularLocation>
        <location evidence="7">Host nucleus lamina</location>
    </subcellularLocation>
</comment>
<evidence type="ECO:0000256" key="4">
    <source>
        <dbReference type="ARBA" id="ARBA00022581"/>
    </source>
</evidence>
<evidence type="ECO:0000313" key="9">
    <source>
        <dbReference type="EMBL" id="AKQ98424.1"/>
    </source>
</evidence>
<dbReference type="InterPro" id="IPR002924">
    <property type="entry name" value="Adenovir_t-Ag_E1B_19kDa"/>
</dbReference>
<comment type="function">
    <text evidence="7">Putative adenovirus Bcl-2 homolog that inhibits apoptosis induced by TNF or FAS pathways, as well as p53-mediated apoptosis. Without E1B 19K function, virus production is compromised because of premature death of host cell. Interacts with Bax protein in cell lysates.</text>
</comment>
<evidence type="ECO:0000256" key="2">
    <source>
        <dbReference type="ARBA" id="ARBA00013796"/>
    </source>
</evidence>
<evidence type="ECO:0000256" key="6">
    <source>
        <dbReference type="ARBA" id="ARBA00023323"/>
    </source>
</evidence>
<keyword evidence="7" id="KW-1043">Host membrane</keyword>
<dbReference type="GO" id="GO:0020002">
    <property type="term" value="C:host cell plasma membrane"/>
    <property type="evidence" value="ECO:0007669"/>
    <property type="project" value="UniProtKB-SubCell"/>
</dbReference>
<dbReference type="GO" id="GO:0033668">
    <property type="term" value="P:symbiont-mediated suppression of host apoptosis"/>
    <property type="evidence" value="ECO:0007669"/>
    <property type="project" value="UniProtKB-KW"/>
</dbReference>
<dbReference type="GO" id="GO:0044203">
    <property type="term" value="C:host cell nuclear lamina"/>
    <property type="evidence" value="ECO:0007669"/>
    <property type="project" value="UniProtKB-SubCell"/>
</dbReference>
<keyword evidence="7" id="KW-0053">Apoptosis</keyword>
<evidence type="ECO:0000256" key="1">
    <source>
        <dbReference type="ARBA" id="ARBA00010275"/>
    </source>
</evidence>
<keyword evidence="7" id="KW-1048">Host nucleus</keyword>
<sequence length="181" mass="20865">MEVWAILEDLRQTRLLLENASDGVSGLWRFWFGGDLARLVFRIKQDYREEFEKLLDDSPGLFEALNLGHQAHFKEKVLSVLDFSTPGRTAAAVAFLTFILDKWIRQTHFSKGYVLDFIAAALWRTWKARRMRTILDYWPVQPLGVAGILRHPPAMPSVLEEEQQEDNPRAGLDPPVEEAEE</sequence>
<name>A0A0K0PX35_9ADEN</name>
<keyword evidence="7" id="KW-0472">Membrane</keyword>
<proteinExistence type="inferred from homology"/>
<organism evidence="9">
    <name type="scientific">Human mastadenovirus B</name>
    <dbReference type="NCBI Taxonomy" id="108098"/>
    <lineage>
        <taxon>Viruses</taxon>
        <taxon>Varidnaviria</taxon>
        <taxon>Bamfordvirae</taxon>
        <taxon>Preplasmiviricota</taxon>
        <taxon>Polisuviricotina</taxon>
        <taxon>Pharingeaviricetes</taxon>
        <taxon>Rowavirales</taxon>
        <taxon>Adenoviridae</taxon>
        <taxon>Mastadenovirus</taxon>
        <taxon>Mastadenovirus blackbeardi</taxon>
    </lineage>
</organism>
<keyword evidence="7" id="KW-1032">Host cell membrane</keyword>
<dbReference type="PROSITE" id="PS50062">
    <property type="entry name" value="BCL2_FAMILY"/>
    <property type="match status" value="1"/>
</dbReference>
<dbReference type="Pfam" id="PF01691">
    <property type="entry name" value="Adeno_E1B_19K"/>
    <property type="match status" value="1"/>
</dbReference>
<protein>
    <recommendedName>
        <fullName evidence="2 7">E1B protein, small T-antigen</fullName>
    </recommendedName>
</protein>
<keyword evidence="5 7" id="KW-1081">Inhibition of host apoptosis by viral BCL2-like protein</keyword>
<comment type="similarity">
    <text evidence="1 7">Belongs to the adenoviridae E1B 19 kDa protein family.</text>
</comment>
<keyword evidence="3 7" id="KW-0244">Early protein</keyword>
<dbReference type="EMBL" id="KT069556">
    <property type="protein sequence ID" value="AKQ98424.1"/>
    <property type="molecule type" value="Genomic_DNA"/>
</dbReference>
<dbReference type="InterPro" id="IPR002475">
    <property type="entry name" value="Bcl2-like"/>
</dbReference>